<proteinExistence type="predicted"/>
<dbReference type="EMBL" id="DF237077">
    <property type="protein sequence ID" value="GAQ82910.1"/>
    <property type="molecule type" value="Genomic_DNA"/>
</dbReference>
<keyword evidence="3" id="KW-1185">Reference proteome</keyword>
<sequence length="291" mass="32992">METNIKKLLKLAQKYRKETAEEKKKEEEAENAEQEQVKDKEKPKEKSKEKSADKEKDKEKQELSLSRTAHREPYFSSAQMLLLLYKIVQQRLSNGGVKIPFKYYQTFQGNVGIAGQNLRMNVSSQSVDGVWATFQQAASDGTAYTANGYDSQLRTSTYFTRTPLANMFPEKLKPNEQPYTAPKDNRSLSKVVRMPVEADYDELAQPEDKLAWNLPCKADLYGNSLTMIDHKKITPPANKIGYKELPNLSLPDLTQTNVSGFTCLTGTTAAQRGEKLIVNVSPVEKRWNTQI</sequence>
<evidence type="ECO:0000313" key="3">
    <source>
        <dbReference type="Proteomes" id="UP000054558"/>
    </source>
</evidence>
<organism evidence="2 3">
    <name type="scientific">Klebsormidium nitens</name>
    <name type="common">Green alga</name>
    <name type="synonym">Ulothrix nitens</name>
    <dbReference type="NCBI Taxonomy" id="105231"/>
    <lineage>
        <taxon>Eukaryota</taxon>
        <taxon>Viridiplantae</taxon>
        <taxon>Streptophyta</taxon>
        <taxon>Klebsormidiophyceae</taxon>
        <taxon>Klebsormidiales</taxon>
        <taxon>Klebsormidiaceae</taxon>
        <taxon>Klebsormidium</taxon>
    </lineage>
</organism>
<evidence type="ECO:0000256" key="1">
    <source>
        <dbReference type="SAM" id="MobiDB-lite"/>
    </source>
</evidence>
<dbReference type="Proteomes" id="UP000054558">
    <property type="component" value="Unassembled WGS sequence"/>
</dbReference>
<name>A0A1Y1HW89_KLENI</name>
<feature type="compositionally biased region" description="Basic and acidic residues" evidence="1">
    <location>
        <begin position="16"/>
        <end position="27"/>
    </location>
</feature>
<protein>
    <submittedName>
        <fullName evidence="2">Uncharacterized protein</fullName>
    </submittedName>
</protein>
<dbReference type="AlphaFoldDB" id="A0A1Y1HW89"/>
<reference evidence="2 3" key="1">
    <citation type="journal article" date="2014" name="Nat. Commun.">
        <title>Klebsormidium flaccidum genome reveals primary factors for plant terrestrial adaptation.</title>
        <authorList>
            <person name="Hori K."/>
            <person name="Maruyama F."/>
            <person name="Fujisawa T."/>
            <person name="Togashi T."/>
            <person name="Yamamoto N."/>
            <person name="Seo M."/>
            <person name="Sato S."/>
            <person name="Yamada T."/>
            <person name="Mori H."/>
            <person name="Tajima N."/>
            <person name="Moriyama T."/>
            <person name="Ikeuchi M."/>
            <person name="Watanabe M."/>
            <person name="Wada H."/>
            <person name="Kobayashi K."/>
            <person name="Saito M."/>
            <person name="Masuda T."/>
            <person name="Sasaki-Sekimoto Y."/>
            <person name="Mashiguchi K."/>
            <person name="Awai K."/>
            <person name="Shimojima M."/>
            <person name="Masuda S."/>
            <person name="Iwai M."/>
            <person name="Nobusawa T."/>
            <person name="Narise T."/>
            <person name="Kondo S."/>
            <person name="Saito H."/>
            <person name="Sato R."/>
            <person name="Murakawa M."/>
            <person name="Ihara Y."/>
            <person name="Oshima-Yamada Y."/>
            <person name="Ohtaka K."/>
            <person name="Satoh M."/>
            <person name="Sonobe K."/>
            <person name="Ishii M."/>
            <person name="Ohtani R."/>
            <person name="Kanamori-Sato M."/>
            <person name="Honoki R."/>
            <person name="Miyazaki D."/>
            <person name="Mochizuki H."/>
            <person name="Umetsu J."/>
            <person name="Higashi K."/>
            <person name="Shibata D."/>
            <person name="Kamiya Y."/>
            <person name="Sato N."/>
            <person name="Nakamura Y."/>
            <person name="Tabata S."/>
            <person name="Ida S."/>
            <person name="Kurokawa K."/>
            <person name="Ohta H."/>
        </authorList>
    </citation>
    <scope>NUCLEOTIDE SEQUENCE [LARGE SCALE GENOMIC DNA]</scope>
    <source>
        <strain evidence="2 3">NIES-2285</strain>
    </source>
</reference>
<gene>
    <name evidence="2" type="ORF">KFL_001280310</name>
</gene>
<feature type="region of interest" description="Disordered" evidence="1">
    <location>
        <begin position="16"/>
        <end position="67"/>
    </location>
</feature>
<accession>A0A1Y1HW89</accession>
<evidence type="ECO:0000313" key="2">
    <source>
        <dbReference type="EMBL" id="GAQ82910.1"/>
    </source>
</evidence>
<feature type="compositionally biased region" description="Basic and acidic residues" evidence="1">
    <location>
        <begin position="35"/>
        <end position="62"/>
    </location>
</feature>